<organism evidence="1 2">
    <name type="scientific">Hibiscus sabdariffa</name>
    <name type="common">roselle</name>
    <dbReference type="NCBI Taxonomy" id="183260"/>
    <lineage>
        <taxon>Eukaryota</taxon>
        <taxon>Viridiplantae</taxon>
        <taxon>Streptophyta</taxon>
        <taxon>Embryophyta</taxon>
        <taxon>Tracheophyta</taxon>
        <taxon>Spermatophyta</taxon>
        <taxon>Magnoliopsida</taxon>
        <taxon>eudicotyledons</taxon>
        <taxon>Gunneridae</taxon>
        <taxon>Pentapetalae</taxon>
        <taxon>rosids</taxon>
        <taxon>malvids</taxon>
        <taxon>Malvales</taxon>
        <taxon>Malvaceae</taxon>
        <taxon>Malvoideae</taxon>
        <taxon>Hibiscus</taxon>
    </lineage>
</organism>
<dbReference type="Proteomes" id="UP001472677">
    <property type="component" value="Unassembled WGS sequence"/>
</dbReference>
<gene>
    <name evidence="1" type="ORF">V6N12_040785</name>
</gene>
<comment type="caution">
    <text evidence="1">The sequence shown here is derived from an EMBL/GenBank/DDBJ whole genome shotgun (WGS) entry which is preliminary data.</text>
</comment>
<reference evidence="1 2" key="1">
    <citation type="journal article" date="2024" name="G3 (Bethesda)">
        <title>Genome assembly of Hibiscus sabdariffa L. provides insights into metabolisms of medicinal natural products.</title>
        <authorList>
            <person name="Kim T."/>
        </authorList>
    </citation>
    <scope>NUCLEOTIDE SEQUENCE [LARGE SCALE GENOMIC DNA]</scope>
    <source>
        <strain evidence="1">TK-2024</strain>
        <tissue evidence="1">Old leaves</tissue>
    </source>
</reference>
<sequence>MTLGTRYRIKAKRMKSRQPLENGRENRSIGLLWQGGISSLGERSNVSAIKRIDTTAEDNVMEAGGYSGNPQNKIISNLTVLEDDEQNNKTDSKNFNVSYQKISKSLKIRDVASPLSNPP</sequence>
<protein>
    <submittedName>
        <fullName evidence="1">Uncharacterized protein</fullName>
    </submittedName>
</protein>
<evidence type="ECO:0000313" key="1">
    <source>
        <dbReference type="EMBL" id="KAK8552175.1"/>
    </source>
</evidence>
<proteinExistence type="predicted"/>
<name>A0ABR2E6J6_9ROSI</name>
<evidence type="ECO:0000313" key="2">
    <source>
        <dbReference type="Proteomes" id="UP001472677"/>
    </source>
</evidence>
<keyword evidence="2" id="KW-1185">Reference proteome</keyword>
<accession>A0ABR2E6J6</accession>
<dbReference type="EMBL" id="JBBPBM010000020">
    <property type="protein sequence ID" value="KAK8552175.1"/>
    <property type="molecule type" value="Genomic_DNA"/>
</dbReference>